<dbReference type="EC" id="2.7.13.3" evidence="2"/>
<protein>
    <recommendedName>
        <fullName evidence="2">histidine kinase</fullName>
        <ecNumber evidence="2">2.7.13.3</ecNumber>
    </recommendedName>
</protein>
<feature type="domain" description="Histidine kinase" evidence="7">
    <location>
        <begin position="271"/>
        <end position="489"/>
    </location>
</feature>
<dbReference type="SMART" id="SM00388">
    <property type="entry name" value="HisKA"/>
    <property type="match status" value="1"/>
</dbReference>
<keyword evidence="10" id="KW-1185">Reference proteome</keyword>
<evidence type="ECO:0000256" key="6">
    <source>
        <dbReference type="ARBA" id="ARBA00023012"/>
    </source>
</evidence>
<dbReference type="InterPro" id="IPR005467">
    <property type="entry name" value="His_kinase_dom"/>
</dbReference>
<organism evidence="9 10">
    <name type="scientific">Waterburya agarophytonicola KI4</name>
    <dbReference type="NCBI Taxonomy" id="2874699"/>
    <lineage>
        <taxon>Bacteria</taxon>
        <taxon>Bacillati</taxon>
        <taxon>Cyanobacteriota</taxon>
        <taxon>Cyanophyceae</taxon>
        <taxon>Pleurocapsales</taxon>
        <taxon>Hyellaceae</taxon>
        <taxon>Waterburya</taxon>
        <taxon>Waterburya agarophytonicola</taxon>
    </lineage>
</organism>
<reference evidence="9" key="1">
    <citation type="journal article" date="2021" name="Antonie Van Leeuwenhoek">
        <title>Draft genome and description of Waterburya agarophytonicola gen. nov. sp. nov. (Pleurocapsales, Cyanobacteria): a seaweed symbiont.</title>
        <authorList>
            <person name="Bonthond G."/>
            <person name="Shalygin S."/>
            <person name="Bayer T."/>
            <person name="Weinberger F."/>
        </authorList>
    </citation>
    <scope>NUCLEOTIDE SEQUENCE</scope>
    <source>
        <strain evidence="9">KI4</strain>
    </source>
</reference>
<keyword evidence="5" id="KW-0418">Kinase</keyword>
<dbReference type="InterPro" id="IPR035965">
    <property type="entry name" value="PAS-like_dom_sf"/>
</dbReference>
<gene>
    <name evidence="9" type="ORF">I4641_21310</name>
</gene>
<dbReference type="Proteomes" id="UP000729733">
    <property type="component" value="Unassembled WGS sequence"/>
</dbReference>
<dbReference type="InterPro" id="IPR000014">
    <property type="entry name" value="PAS"/>
</dbReference>
<evidence type="ECO:0000259" key="8">
    <source>
        <dbReference type="PROSITE" id="PS50113"/>
    </source>
</evidence>
<dbReference type="PROSITE" id="PS50109">
    <property type="entry name" value="HIS_KIN"/>
    <property type="match status" value="1"/>
</dbReference>
<dbReference type="SMART" id="SM00387">
    <property type="entry name" value="HATPase_c"/>
    <property type="match status" value="1"/>
</dbReference>
<dbReference type="PROSITE" id="PS50113">
    <property type="entry name" value="PAC"/>
    <property type="match status" value="1"/>
</dbReference>
<keyword evidence="3" id="KW-0597">Phosphoprotein</keyword>
<evidence type="ECO:0000256" key="4">
    <source>
        <dbReference type="ARBA" id="ARBA00022679"/>
    </source>
</evidence>
<dbReference type="InterPro" id="IPR036097">
    <property type="entry name" value="HisK_dim/P_sf"/>
</dbReference>
<evidence type="ECO:0000313" key="9">
    <source>
        <dbReference type="EMBL" id="MCC0179502.1"/>
    </source>
</evidence>
<dbReference type="SUPFAM" id="SSF55874">
    <property type="entry name" value="ATPase domain of HSP90 chaperone/DNA topoisomerase II/histidine kinase"/>
    <property type="match status" value="1"/>
</dbReference>
<comment type="caution">
    <text evidence="9">The sequence shown here is derived from an EMBL/GenBank/DDBJ whole genome shotgun (WGS) entry which is preliminary data.</text>
</comment>
<dbReference type="SUPFAM" id="SSF55785">
    <property type="entry name" value="PYP-like sensor domain (PAS domain)"/>
    <property type="match status" value="1"/>
</dbReference>
<dbReference type="NCBIfam" id="TIGR00229">
    <property type="entry name" value="sensory_box"/>
    <property type="match status" value="1"/>
</dbReference>
<dbReference type="CDD" id="cd00082">
    <property type="entry name" value="HisKA"/>
    <property type="match status" value="1"/>
</dbReference>
<keyword evidence="6" id="KW-0902">Two-component regulatory system</keyword>
<dbReference type="Gene3D" id="1.10.287.130">
    <property type="match status" value="1"/>
</dbReference>
<evidence type="ECO:0000256" key="2">
    <source>
        <dbReference type="ARBA" id="ARBA00012438"/>
    </source>
</evidence>
<dbReference type="EMBL" id="JADWDC010000088">
    <property type="protein sequence ID" value="MCC0179502.1"/>
    <property type="molecule type" value="Genomic_DNA"/>
</dbReference>
<sequence length="492" mass="55704">MDLIPVIDNQEYVLFDSDFTVVQFSHNIQKYAEQTIAANEDVRLGFPELVGFESICQEILSGKEESFVLESICRDRESTEVYFNFYIKSIEENLVVLLEDVTELVSLRQSSMQRLNEAEIALNKLQRFEYCTNKIIASMKDVLLITTPKGIIERGNKSATDIFGYNKSELLDLSIDNLIQDSNFDRQQIYDSLLSSKDSVRKIEVNFKNKAGQKIQIEFQCFLAPTEIKNFYNCVYIGRDITARKKAEQEIRKSLAREKELRQLKSGFISMASHEFRNPLSSILLCVQNLEGQNELSDSQRQFYLQSIQDAALNMNSLLEDVLIISKAESGKQKLKLATLDLEKFCLEIIQGLTSIYAGKKVDFEYLVPINPINLDRTTLRYILNNLLSNALKYSPDGAGVNLKVSYQDSIHPPEISIEVRDRGIGIPAESQKHLFESFYRAGNVGSTPGTGLGLSIVNKAVELYEGSISIDSKLNQGTTITVKIPINQKPY</sequence>
<dbReference type="InterPro" id="IPR003661">
    <property type="entry name" value="HisK_dim/P_dom"/>
</dbReference>
<comment type="catalytic activity">
    <reaction evidence="1">
        <text>ATP + protein L-histidine = ADP + protein N-phospho-L-histidine.</text>
        <dbReference type="EC" id="2.7.13.3"/>
    </reaction>
</comment>
<feature type="domain" description="PAC" evidence="8">
    <location>
        <begin position="201"/>
        <end position="253"/>
    </location>
</feature>
<evidence type="ECO:0000259" key="7">
    <source>
        <dbReference type="PROSITE" id="PS50109"/>
    </source>
</evidence>
<evidence type="ECO:0000256" key="5">
    <source>
        <dbReference type="ARBA" id="ARBA00022777"/>
    </source>
</evidence>
<accession>A0A964FI10</accession>
<dbReference type="Pfam" id="PF00512">
    <property type="entry name" value="HisKA"/>
    <property type="match status" value="1"/>
</dbReference>
<evidence type="ECO:0000313" key="10">
    <source>
        <dbReference type="Proteomes" id="UP000729733"/>
    </source>
</evidence>
<dbReference type="Gene3D" id="3.30.450.20">
    <property type="entry name" value="PAS domain"/>
    <property type="match status" value="1"/>
</dbReference>
<dbReference type="FunFam" id="3.30.565.10:FF:000006">
    <property type="entry name" value="Sensor histidine kinase WalK"/>
    <property type="match status" value="1"/>
</dbReference>
<evidence type="ECO:0000256" key="1">
    <source>
        <dbReference type="ARBA" id="ARBA00000085"/>
    </source>
</evidence>
<dbReference type="InterPro" id="IPR003594">
    <property type="entry name" value="HATPase_dom"/>
</dbReference>
<dbReference type="InterPro" id="IPR050736">
    <property type="entry name" value="Sensor_HK_Regulatory"/>
</dbReference>
<dbReference type="PANTHER" id="PTHR43711:SF26">
    <property type="entry name" value="SENSOR HISTIDINE KINASE RCSC"/>
    <property type="match status" value="1"/>
</dbReference>
<dbReference type="SUPFAM" id="SSF47384">
    <property type="entry name" value="Homodimeric domain of signal transducing histidine kinase"/>
    <property type="match status" value="1"/>
</dbReference>
<evidence type="ECO:0000256" key="3">
    <source>
        <dbReference type="ARBA" id="ARBA00022553"/>
    </source>
</evidence>
<dbReference type="AlphaFoldDB" id="A0A964FI10"/>
<proteinExistence type="predicted"/>
<dbReference type="InterPro" id="IPR036890">
    <property type="entry name" value="HATPase_C_sf"/>
</dbReference>
<dbReference type="GO" id="GO:0000155">
    <property type="term" value="F:phosphorelay sensor kinase activity"/>
    <property type="evidence" value="ECO:0007669"/>
    <property type="project" value="InterPro"/>
</dbReference>
<keyword evidence="4" id="KW-0808">Transferase</keyword>
<dbReference type="PRINTS" id="PR00344">
    <property type="entry name" value="BCTRLSENSOR"/>
</dbReference>
<dbReference type="InterPro" id="IPR000700">
    <property type="entry name" value="PAS-assoc_C"/>
</dbReference>
<name>A0A964FI10_9CYAN</name>
<dbReference type="Gene3D" id="3.30.565.10">
    <property type="entry name" value="Histidine kinase-like ATPase, C-terminal domain"/>
    <property type="match status" value="1"/>
</dbReference>
<dbReference type="PANTHER" id="PTHR43711">
    <property type="entry name" value="TWO-COMPONENT HISTIDINE KINASE"/>
    <property type="match status" value="1"/>
</dbReference>
<dbReference type="InterPro" id="IPR004358">
    <property type="entry name" value="Sig_transdc_His_kin-like_C"/>
</dbReference>
<dbReference type="Pfam" id="PF02518">
    <property type="entry name" value="HATPase_c"/>
    <property type="match status" value="1"/>
</dbReference>
<dbReference type="RefSeq" id="WP_229642601.1">
    <property type="nucleotide sequence ID" value="NZ_JADWDC010000088.1"/>
</dbReference>
<dbReference type="CDD" id="cd00075">
    <property type="entry name" value="HATPase"/>
    <property type="match status" value="1"/>
</dbReference>
<dbReference type="CDD" id="cd00130">
    <property type="entry name" value="PAS"/>
    <property type="match status" value="1"/>
</dbReference>
<dbReference type="Pfam" id="PF13426">
    <property type="entry name" value="PAS_9"/>
    <property type="match status" value="1"/>
</dbReference>